<accession>A0ABT5ZBP4</accession>
<dbReference type="RefSeq" id="WP_275822702.1">
    <property type="nucleotide sequence ID" value="NZ_BAAANM010000024.1"/>
</dbReference>
<organism evidence="3 4">
    <name type="scientific">Streptantibioticus ferralitis</name>
    <dbReference type="NCBI Taxonomy" id="236510"/>
    <lineage>
        <taxon>Bacteria</taxon>
        <taxon>Bacillati</taxon>
        <taxon>Actinomycetota</taxon>
        <taxon>Actinomycetes</taxon>
        <taxon>Kitasatosporales</taxon>
        <taxon>Streptomycetaceae</taxon>
        <taxon>Streptantibioticus</taxon>
    </lineage>
</organism>
<name>A0ABT5ZBP4_9ACTN</name>
<dbReference type="InterPro" id="IPR036086">
    <property type="entry name" value="ParB/Sulfiredoxin_sf"/>
</dbReference>
<evidence type="ECO:0000256" key="1">
    <source>
        <dbReference type="SAM" id="MobiDB-lite"/>
    </source>
</evidence>
<dbReference type="SMART" id="SM00470">
    <property type="entry name" value="ParB"/>
    <property type="match status" value="1"/>
</dbReference>
<keyword evidence="4" id="KW-1185">Reference proteome</keyword>
<proteinExistence type="predicted"/>
<dbReference type="SUPFAM" id="SSF110849">
    <property type="entry name" value="ParB/Sulfiredoxin"/>
    <property type="match status" value="1"/>
</dbReference>
<dbReference type="InterPro" id="IPR003115">
    <property type="entry name" value="ParB_N"/>
</dbReference>
<evidence type="ECO:0000259" key="2">
    <source>
        <dbReference type="SMART" id="SM00470"/>
    </source>
</evidence>
<reference evidence="3 4" key="1">
    <citation type="submission" date="2023-03" db="EMBL/GenBank/DDBJ databases">
        <title>Draft genome sequence of type strain Streptomyces ferralitis JCM 14344.</title>
        <authorList>
            <person name="Klaysubun C."/>
            <person name="Duangmal K."/>
        </authorList>
    </citation>
    <scope>NUCLEOTIDE SEQUENCE [LARGE SCALE GENOMIC DNA]</scope>
    <source>
        <strain evidence="3 4">JCM 14344</strain>
    </source>
</reference>
<feature type="domain" description="ParB-like N-terminal" evidence="2">
    <location>
        <begin position="29"/>
        <end position="114"/>
    </location>
</feature>
<dbReference type="EMBL" id="JARHTQ010000052">
    <property type="protein sequence ID" value="MDF2261269.1"/>
    <property type="molecule type" value="Genomic_DNA"/>
</dbReference>
<evidence type="ECO:0000313" key="4">
    <source>
        <dbReference type="Proteomes" id="UP001220022"/>
    </source>
</evidence>
<feature type="compositionally biased region" description="Low complexity" evidence="1">
    <location>
        <begin position="236"/>
        <end position="245"/>
    </location>
</feature>
<feature type="region of interest" description="Disordered" evidence="1">
    <location>
        <begin position="228"/>
        <end position="307"/>
    </location>
</feature>
<dbReference type="Proteomes" id="UP001220022">
    <property type="component" value="Unassembled WGS sequence"/>
</dbReference>
<sequence>MSGSTTAETALRVSEAAPGLAAARRGPAVTVPISALDMSCPLRSGGQDPEHVRALAMLDASLLPPVLVHHPTMRVLDGTHRVQAELLRGGTQIRVEFFEGTEEESFVLAVRSNVAHGLPLPLADRKAAAARILRAYPQWSDRSIGSVSGLSPKTVGVIRRRSAAEDPQLNGMGRLGRDGRTHPTSVAEGRLYASKLIGERPHASLREIASSAGISLGTAQDVRKRLENGQDPVPAPRGGAHRAAGTSPRTPVAPWRIKGGAAGRDASGGAGAGTGDSLPRPASRGTGPEVRRPPLPERLRSLKQDPALRSTDMGRVLLRLLSSHEIPLANWQALVGGVPPHCARAVADVAGECARIWQEFAREMAGRAPER</sequence>
<evidence type="ECO:0000313" key="3">
    <source>
        <dbReference type="EMBL" id="MDF2261269.1"/>
    </source>
</evidence>
<gene>
    <name evidence="3" type="ORF">P2L57_37780</name>
</gene>
<feature type="compositionally biased region" description="Gly residues" evidence="1">
    <location>
        <begin position="260"/>
        <end position="274"/>
    </location>
</feature>
<protein>
    <submittedName>
        <fullName evidence="3">ParB/RepB/Spo0J family partition protein</fullName>
    </submittedName>
</protein>
<feature type="compositionally biased region" description="Basic and acidic residues" evidence="1">
    <location>
        <begin position="289"/>
        <end position="303"/>
    </location>
</feature>
<comment type="caution">
    <text evidence="3">The sequence shown here is derived from an EMBL/GenBank/DDBJ whole genome shotgun (WGS) entry which is preliminary data.</text>
</comment>